<feature type="transmembrane region" description="Helical" evidence="6">
    <location>
        <begin position="183"/>
        <end position="208"/>
    </location>
</feature>
<dbReference type="InterPro" id="IPR051598">
    <property type="entry name" value="TSUP/Inactive_protease-like"/>
</dbReference>
<feature type="transmembrane region" description="Helical" evidence="6">
    <location>
        <begin position="278"/>
        <end position="297"/>
    </location>
</feature>
<dbReference type="Pfam" id="PF01925">
    <property type="entry name" value="TauE"/>
    <property type="match status" value="1"/>
</dbReference>
<organism evidence="7">
    <name type="scientific">Planktothricoides sp. SpSt-374</name>
    <dbReference type="NCBI Taxonomy" id="2282167"/>
    <lineage>
        <taxon>Bacteria</taxon>
        <taxon>Bacillati</taxon>
        <taxon>Cyanobacteriota</taxon>
        <taxon>Cyanophyceae</taxon>
        <taxon>Oscillatoriophycideae</taxon>
        <taxon>Oscillatoriales</taxon>
        <taxon>Oscillatoriaceae</taxon>
        <taxon>Planktothricoides</taxon>
    </lineage>
</organism>
<comment type="caution">
    <text evidence="7">The sequence shown here is derived from an EMBL/GenBank/DDBJ whole genome shotgun (WGS) entry which is preliminary data.</text>
</comment>
<dbReference type="AlphaFoldDB" id="A0A7C3ZLW6"/>
<accession>A0A7C3ZLW6</accession>
<evidence type="ECO:0000256" key="5">
    <source>
        <dbReference type="ARBA" id="ARBA00023136"/>
    </source>
</evidence>
<feature type="transmembrane region" description="Helical" evidence="6">
    <location>
        <begin position="250"/>
        <end position="272"/>
    </location>
</feature>
<feature type="transmembrane region" description="Helical" evidence="6">
    <location>
        <begin position="103"/>
        <end position="126"/>
    </location>
</feature>
<evidence type="ECO:0000256" key="6">
    <source>
        <dbReference type="RuleBase" id="RU363041"/>
    </source>
</evidence>
<comment type="similarity">
    <text evidence="2 6">Belongs to the 4-toluene sulfonate uptake permease (TSUP) (TC 2.A.102) family.</text>
</comment>
<keyword evidence="5 6" id="KW-0472">Membrane</keyword>
<reference evidence="7" key="1">
    <citation type="journal article" date="2020" name="mSystems">
        <title>Genome- and Community-Level Interaction Insights into Carbon Utilization and Element Cycling Functions of Hydrothermarchaeota in Hydrothermal Sediment.</title>
        <authorList>
            <person name="Zhou Z."/>
            <person name="Liu Y."/>
            <person name="Xu W."/>
            <person name="Pan J."/>
            <person name="Luo Z.H."/>
            <person name="Li M."/>
        </authorList>
    </citation>
    <scope>NUCLEOTIDE SEQUENCE [LARGE SCALE GENOMIC DNA]</scope>
    <source>
        <strain evidence="7">SpSt-374</strain>
    </source>
</reference>
<dbReference type="EMBL" id="DSPX01000168">
    <property type="protein sequence ID" value="HGG02182.1"/>
    <property type="molecule type" value="Genomic_DNA"/>
</dbReference>
<feature type="transmembrane region" description="Helical" evidence="6">
    <location>
        <begin position="132"/>
        <end position="151"/>
    </location>
</feature>
<protein>
    <recommendedName>
        <fullName evidence="6">Probable membrane transporter protein</fullName>
    </recommendedName>
</protein>
<evidence type="ECO:0000256" key="2">
    <source>
        <dbReference type="ARBA" id="ARBA00009142"/>
    </source>
</evidence>
<keyword evidence="3 6" id="KW-0812">Transmembrane</keyword>
<keyword evidence="6" id="KW-1003">Cell membrane</keyword>
<feature type="transmembrane region" description="Helical" evidence="6">
    <location>
        <begin position="70"/>
        <end position="91"/>
    </location>
</feature>
<evidence type="ECO:0000256" key="1">
    <source>
        <dbReference type="ARBA" id="ARBA00004141"/>
    </source>
</evidence>
<dbReference type="PANTHER" id="PTHR43701">
    <property type="entry name" value="MEMBRANE TRANSPORTER PROTEIN MJ0441-RELATED"/>
    <property type="match status" value="1"/>
</dbReference>
<evidence type="ECO:0000256" key="3">
    <source>
        <dbReference type="ARBA" id="ARBA00022692"/>
    </source>
</evidence>
<evidence type="ECO:0000313" key="7">
    <source>
        <dbReference type="EMBL" id="HGG02182.1"/>
    </source>
</evidence>
<feature type="transmembrane region" description="Helical" evidence="6">
    <location>
        <begin position="220"/>
        <end position="238"/>
    </location>
</feature>
<feature type="transmembrane region" description="Helical" evidence="6">
    <location>
        <begin position="40"/>
        <end position="64"/>
    </location>
</feature>
<dbReference type="PANTHER" id="PTHR43701:SF5">
    <property type="entry name" value="MEMBRANE TRANSPORTER PROTEIN-RELATED"/>
    <property type="match status" value="1"/>
</dbReference>
<dbReference type="GO" id="GO:0005886">
    <property type="term" value="C:plasma membrane"/>
    <property type="evidence" value="ECO:0007669"/>
    <property type="project" value="UniProtKB-SubCell"/>
</dbReference>
<comment type="subcellular location">
    <subcellularLocation>
        <location evidence="6">Cell membrane</location>
        <topology evidence="6">Multi-pass membrane protein</topology>
    </subcellularLocation>
    <subcellularLocation>
        <location evidence="1">Membrane</location>
        <topology evidence="1">Multi-pass membrane protein</topology>
    </subcellularLocation>
</comment>
<evidence type="ECO:0000256" key="4">
    <source>
        <dbReference type="ARBA" id="ARBA00022989"/>
    </source>
</evidence>
<proteinExistence type="inferred from homology"/>
<name>A0A7C3ZLW6_9CYAN</name>
<dbReference type="InterPro" id="IPR002781">
    <property type="entry name" value="TM_pro_TauE-like"/>
</dbReference>
<keyword evidence="4 6" id="KW-1133">Transmembrane helix</keyword>
<gene>
    <name evidence="7" type="ORF">ENR15_16440</name>
</gene>
<sequence>MVLPDWFWELTTHVSSSYLDSLLLSVSIKSAWFGFVPSWLLLFFVGIGTGIASGVLGIGGGLLMVPVLTFSSLAAVQATATSLLAVLLSAISGSIRNWRAQELNIAEALGLAVPGILTAPLGAWLGDCLPDKWLTLSFAVLQLTAIYLMGLRQRLQQTPASSNAAIPETASTRDSQIANIFRIVAIGFLAGLLAGLFGVGGGVIMVPLQVLLLKSSIKDAVRSSLGAIVLIATAGLIPHSLSGNVWWQEGFALGIGGIFGAQIGTRLLPYFQASTVTLLFRSLLLALSFSMIWRALVP</sequence>